<evidence type="ECO:0000256" key="2">
    <source>
        <dbReference type="ARBA" id="ARBA00023015"/>
    </source>
</evidence>
<dbReference type="STRING" id="555088.DealDRAFT_2958"/>
<dbReference type="Gene3D" id="1.10.1740.10">
    <property type="match status" value="1"/>
</dbReference>
<reference evidence="8 9" key="1">
    <citation type="submission" date="2009-02" db="EMBL/GenBank/DDBJ databases">
        <title>Sequencing of the draft genome and assembly of Dethiobacter alkaliphilus AHT 1.</title>
        <authorList>
            <consortium name="US DOE Joint Genome Institute (JGI-PGF)"/>
            <person name="Lucas S."/>
            <person name="Copeland A."/>
            <person name="Lapidus A."/>
            <person name="Glavina del Rio T."/>
            <person name="Dalin E."/>
            <person name="Tice H."/>
            <person name="Bruce D."/>
            <person name="Goodwin L."/>
            <person name="Pitluck S."/>
            <person name="Larimer F."/>
            <person name="Land M.L."/>
            <person name="Hauser L."/>
            <person name="Muyzer G."/>
        </authorList>
    </citation>
    <scope>NUCLEOTIDE SEQUENCE [LARGE SCALE GENOMIC DNA]</scope>
    <source>
        <strain evidence="8 9">AHT 1</strain>
    </source>
</reference>
<keyword evidence="6" id="KW-0346">Stress response</keyword>
<keyword evidence="5 6" id="KW-0804">Transcription</keyword>
<dbReference type="Proteomes" id="UP000006443">
    <property type="component" value="Unassembled WGS sequence"/>
</dbReference>
<keyword evidence="3 6" id="KW-0731">Sigma factor</keyword>
<evidence type="ECO:0000313" key="8">
    <source>
        <dbReference type="EMBL" id="EEG76192.1"/>
    </source>
</evidence>
<comment type="subcellular location">
    <subcellularLocation>
        <location evidence="6">Cytoplasm</location>
    </subcellularLocation>
</comment>
<dbReference type="SUPFAM" id="SSF88946">
    <property type="entry name" value="Sigma2 domain of RNA polymerase sigma factors"/>
    <property type="match status" value="1"/>
</dbReference>
<organism evidence="8 9">
    <name type="scientific">Dethiobacter alkaliphilus AHT 1</name>
    <dbReference type="NCBI Taxonomy" id="555088"/>
    <lineage>
        <taxon>Bacteria</taxon>
        <taxon>Bacillati</taxon>
        <taxon>Bacillota</taxon>
        <taxon>Dethiobacteria</taxon>
        <taxon>Dethiobacterales</taxon>
        <taxon>Dethiobacteraceae</taxon>
        <taxon>Dethiobacter</taxon>
    </lineage>
</organism>
<evidence type="ECO:0000256" key="3">
    <source>
        <dbReference type="ARBA" id="ARBA00023082"/>
    </source>
</evidence>
<dbReference type="InterPro" id="IPR013325">
    <property type="entry name" value="RNA_pol_sigma_r2"/>
</dbReference>
<dbReference type="InterPro" id="IPR007627">
    <property type="entry name" value="RNA_pol_sigma70_r2"/>
</dbReference>
<dbReference type="eggNOG" id="COG1191">
    <property type="taxonomic scope" value="Bacteria"/>
</dbReference>
<keyword evidence="9" id="KW-1185">Reference proteome</keyword>
<dbReference type="OrthoDB" id="3190733at2"/>
<comment type="function">
    <text evidence="6">Sigma factors are initiation factors that promote the attachment of RNA polymerase to specific initiation sites and are then released.</text>
</comment>
<proteinExistence type="inferred from homology"/>
<keyword evidence="2 6" id="KW-0805">Transcription regulation</keyword>
<dbReference type="EMBL" id="ACJM01000023">
    <property type="protein sequence ID" value="EEG76192.1"/>
    <property type="molecule type" value="Genomic_DNA"/>
</dbReference>
<dbReference type="GO" id="GO:0003677">
    <property type="term" value="F:DNA binding"/>
    <property type="evidence" value="ECO:0007669"/>
    <property type="project" value="UniProtKB-UniRule"/>
</dbReference>
<name>C0GKE9_DETAL</name>
<keyword evidence="4 6" id="KW-0238">DNA-binding</keyword>
<evidence type="ECO:0000256" key="6">
    <source>
        <dbReference type="HAMAP-Rule" id="MF_02064"/>
    </source>
</evidence>
<dbReference type="GO" id="GO:0006352">
    <property type="term" value="P:DNA-templated transcription initiation"/>
    <property type="evidence" value="ECO:0007669"/>
    <property type="project" value="UniProtKB-UniRule"/>
</dbReference>
<evidence type="ECO:0000313" key="9">
    <source>
        <dbReference type="Proteomes" id="UP000006443"/>
    </source>
</evidence>
<dbReference type="GO" id="GO:0005737">
    <property type="term" value="C:cytoplasm"/>
    <property type="evidence" value="ECO:0007669"/>
    <property type="project" value="UniProtKB-SubCell"/>
</dbReference>
<feature type="short sequence motif" description="Polymerase core binding" evidence="6">
    <location>
        <begin position="58"/>
        <end position="71"/>
    </location>
</feature>
<keyword evidence="1 6" id="KW-0963">Cytoplasm</keyword>
<dbReference type="InterPro" id="IPR014284">
    <property type="entry name" value="RNA_pol_sigma-70_dom"/>
</dbReference>
<dbReference type="NCBIfam" id="TIGR02937">
    <property type="entry name" value="sigma70-ECF"/>
    <property type="match status" value="1"/>
</dbReference>
<comment type="similarity">
    <text evidence="6">Belongs to the sigma-70 factor family. SigI subfamily.</text>
</comment>
<sequence length="246" mass="28676">MLVPFRKNTENSRPDEYALLAQQGDSQCRDYLLESYRPYVMRVASRYCRRYILAGTDEEFSVALLAFNEAIDSYRSGQGKGFLSFARLVIERRLADYCRKNTRRREVPFSGIVNEQEQSESLPAAETEAAERAFAEQQLQSERQAEIIHFSRLLSRYGITLDELVRISPKHRDARQSAMAAAKAVAENEQWFDYFKKKNALPLKSMEKELPVSRKTLERQRKYIVALLLVYVEDLPHMREYLKGDE</sequence>
<dbReference type="AlphaFoldDB" id="C0GKE9"/>
<evidence type="ECO:0000259" key="7">
    <source>
        <dbReference type="Pfam" id="PF04542"/>
    </source>
</evidence>
<comment type="activity regulation">
    <text evidence="6">Negatively regulated by the anti-sigma-I factor RsgI.</text>
</comment>
<evidence type="ECO:0000256" key="1">
    <source>
        <dbReference type="ARBA" id="ARBA00022490"/>
    </source>
</evidence>
<accession>C0GKE9</accession>
<dbReference type="NCBIfam" id="TIGR02895">
    <property type="entry name" value="spore_sigI"/>
    <property type="match status" value="1"/>
</dbReference>
<dbReference type="PIRSF" id="PIRSF038953">
    <property type="entry name" value="SigI"/>
    <property type="match status" value="1"/>
</dbReference>
<dbReference type="RefSeq" id="WP_008518872.1">
    <property type="nucleotide sequence ID" value="NZ_ACJM01000023.1"/>
</dbReference>
<feature type="domain" description="RNA polymerase sigma-70 region 2" evidence="7">
    <location>
        <begin position="32"/>
        <end position="104"/>
    </location>
</feature>
<dbReference type="InterPro" id="IPR014244">
    <property type="entry name" value="RNA_pol_sigma-I"/>
</dbReference>
<protein>
    <recommendedName>
        <fullName evidence="6">RNA polymerase sigma factor SigI</fullName>
    </recommendedName>
</protein>
<feature type="DNA-binding region" description="H-T-H motif" evidence="6">
    <location>
        <begin position="203"/>
        <end position="222"/>
    </location>
</feature>
<comment type="caution">
    <text evidence="8">The sequence shown here is derived from an EMBL/GenBank/DDBJ whole genome shotgun (WGS) entry which is preliminary data.</text>
</comment>
<dbReference type="HAMAP" id="MF_02064">
    <property type="entry name" value="Sigma70_SigI"/>
    <property type="match status" value="1"/>
</dbReference>
<comment type="subunit">
    <text evidence="6">Interacts with RsgI.</text>
</comment>
<dbReference type="GO" id="GO:0016987">
    <property type="term" value="F:sigma factor activity"/>
    <property type="evidence" value="ECO:0007669"/>
    <property type="project" value="UniProtKB-UniRule"/>
</dbReference>
<evidence type="ECO:0000256" key="5">
    <source>
        <dbReference type="ARBA" id="ARBA00023163"/>
    </source>
</evidence>
<dbReference type="Pfam" id="PF04542">
    <property type="entry name" value="Sigma70_r2"/>
    <property type="match status" value="1"/>
</dbReference>
<evidence type="ECO:0000256" key="4">
    <source>
        <dbReference type="ARBA" id="ARBA00023125"/>
    </source>
</evidence>
<gene>
    <name evidence="6" type="primary">sigI</name>
    <name evidence="8" type="ORF">DealDRAFT_2958</name>
</gene>